<proteinExistence type="predicted"/>
<feature type="chain" id="PRO_5014894982" description="Secreted protein" evidence="2">
    <location>
        <begin position="21"/>
        <end position="250"/>
    </location>
</feature>
<accession>A0A2L0F8J3</accession>
<feature type="signal peptide" evidence="2">
    <location>
        <begin position="1"/>
        <end position="20"/>
    </location>
</feature>
<gene>
    <name evidence="3" type="ORF">SOCE26_094160</name>
</gene>
<dbReference type="AlphaFoldDB" id="A0A2L0F8J3"/>
<name>A0A2L0F8J3_SORCE</name>
<reference evidence="3 4" key="1">
    <citation type="submission" date="2015-09" db="EMBL/GenBank/DDBJ databases">
        <title>Sorangium comparison.</title>
        <authorList>
            <person name="Zaburannyi N."/>
            <person name="Bunk B."/>
            <person name="Overmann J."/>
            <person name="Mueller R."/>
        </authorList>
    </citation>
    <scope>NUCLEOTIDE SEQUENCE [LARGE SCALE GENOMIC DNA]</scope>
    <source>
        <strain evidence="3 4">So ce26</strain>
    </source>
</reference>
<sequence>MLARHRLLALTLIFPAAAYGGCVITSDGPDDPLDPPTTSSTSSGGDGGWGGDDGDGGDGGWGGDDGDGGDGGWGGDDGGDGGGGSDTGACIAAGNSTVDVEACEDLAIAPASGAHAQCGEDRDEEPIGYRLCKRAFTLFAPSHAADLVDCLSDIGVQYECDIEPVQECLTEMYENACPNQALELCNEITEQCIDLEDETFNPGQCAVDLNPFSDAGVTELGDCMNEGFGADENLTCRAAYTDCYQIVMSF</sequence>
<feature type="region of interest" description="Disordered" evidence="1">
    <location>
        <begin position="27"/>
        <end position="83"/>
    </location>
</feature>
<evidence type="ECO:0000256" key="1">
    <source>
        <dbReference type="SAM" id="MobiDB-lite"/>
    </source>
</evidence>
<dbReference type="OrthoDB" id="5519904at2"/>
<dbReference type="Proteomes" id="UP000238348">
    <property type="component" value="Chromosome"/>
</dbReference>
<evidence type="ECO:0000256" key="2">
    <source>
        <dbReference type="SAM" id="SignalP"/>
    </source>
</evidence>
<organism evidence="3 4">
    <name type="scientific">Sorangium cellulosum</name>
    <name type="common">Polyangium cellulosum</name>
    <dbReference type="NCBI Taxonomy" id="56"/>
    <lineage>
        <taxon>Bacteria</taxon>
        <taxon>Pseudomonadati</taxon>
        <taxon>Myxococcota</taxon>
        <taxon>Polyangia</taxon>
        <taxon>Polyangiales</taxon>
        <taxon>Polyangiaceae</taxon>
        <taxon>Sorangium</taxon>
    </lineage>
</organism>
<evidence type="ECO:0000313" key="4">
    <source>
        <dbReference type="Proteomes" id="UP000238348"/>
    </source>
</evidence>
<keyword evidence="2" id="KW-0732">Signal</keyword>
<evidence type="ECO:0008006" key="5">
    <source>
        <dbReference type="Google" id="ProtNLM"/>
    </source>
</evidence>
<dbReference type="RefSeq" id="WP_159397936.1">
    <property type="nucleotide sequence ID" value="NZ_CP012673.1"/>
</dbReference>
<feature type="compositionally biased region" description="Gly residues" evidence="1">
    <location>
        <begin position="44"/>
        <end position="83"/>
    </location>
</feature>
<dbReference type="EMBL" id="CP012673">
    <property type="protein sequence ID" value="AUX47890.1"/>
    <property type="molecule type" value="Genomic_DNA"/>
</dbReference>
<evidence type="ECO:0000313" key="3">
    <source>
        <dbReference type="EMBL" id="AUX47890.1"/>
    </source>
</evidence>
<protein>
    <recommendedName>
        <fullName evidence="5">Secreted protein</fullName>
    </recommendedName>
</protein>